<dbReference type="SUPFAM" id="SSF49879">
    <property type="entry name" value="SMAD/FHA domain"/>
    <property type="match status" value="1"/>
</dbReference>
<dbReference type="InterPro" id="IPR000253">
    <property type="entry name" value="FHA_dom"/>
</dbReference>
<evidence type="ECO:0000256" key="6">
    <source>
        <dbReference type="SAM" id="SignalP"/>
    </source>
</evidence>
<keyword evidence="5" id="KW-1133">Transmembrane helix</keyword>
<dbReference type="AlphaFoldDB" id="A0A9D1J0L4"/>
<keyword evidence="2" id="KW-0645">Protease</keyword>
<dbReference type="Pfam" id="PF13365">
    <property type="entry name" value="Trypsin_2"/>
    <property type="match status" value="1"/>
</dbReference>
<evidence type="ECO:0000256" key="4">
    <source>
        <dbReference type="SAM" id="MobiDB-lite"/>
    </source>
</evidence>
<dbReference type="Gene3D" id="2.60.200.20">
    <property type="match status" value="1"/>
</dbReference>
<dbReference type="Gene3D" id="2.40.10.10">
    <property type="entry name" value="Trypsin-like serine proteases"/>
    <property type="match status" value="2"/>
</dbReference>
<dbReference type="PANTHER" id="PTHR43343:SF3">
    <property type="entry name" value="PROTEASE DO-LIKE 8, CHLOROPLASTIC"/>
    <property type="match status" value="1"/>
</dbReference>
<dbReference type="InterPro" id="IPR001940">
    <property type="entry name" value="Peptidase_S1C"/>
</dbReference>
<dbReference type="GO" id="GO:0004252">
    <property type="term" value="F:serine-type endopeptidase activity"/>
    <property type="evidence" value="ECO:0007669"/>
    <property type="project" value="InterPro"/>
</dbReference>
<dbReference type="SUPFAM" id="SSF50494">
    <property type="entry name" value="Trypsin-like serine proteases"/>
    <property type="match status" value="1"/>
</dbReference>
<evidence type="ECO:0000256" key="5">
    <source>
        <dbReference type="SAM" id="Phobius"/>
    </source>
</evidence>
<dbReference type="CDD" id="cd00060">
    <property type="entry name" value="FHA"/>
    <property type="match status" value="1"/>
</dbReference>
<keyword evidence="3" id="KW-0378">Hydrolase</keyword>
<feature type="compositionally biased region" description="Pro residues" evidence="4">
    <location>
        <begin position="295"/>
        <end position="315"/>
    </location>
</feature>
<reference evidence="8" key="1">
    <citation type="submission" date="2020-10" db="EMBL/GenBank/DDBJ databases">
        <authorList>
            <person name="Gilroy R."/>
        </authorList>
    </citation>
    <scope>NUCLEOTIDE SEQUENCE</scope>
    <source>
        <strain evidence="8">ChiSjej1B19-7085</strain>
    </source>
</reference>
<dbReference type="PROSITE" id="PS50006">
    <property type="entry name" value="FHA_DOMAIN"/>
    <property type="match status" value="1"/>
</dbReference>
<evidence type="ECO:0000259" key="7">
    <source>
        <dbReference type="PROSITE" id="PS50006"/>
    </source>
</evidence>
<sequence>MKKKLVCLFSAVLLLFSWAFPVFASGFQQDVLKSVVAVYIPISVEGEFIGASSGTGFFVGKAGEDPQYLITNWHVIELYLATGGSDGSSRIYVYYDQEENDAAYVVDYNEEKDLALLRLTEPTSLRQPLKFQIPTQEMVGSTVFAVGYPSIADNNVAAPDTVYGMEDATVTSGRISRLVTQENSGREIIQTDVSIHGGNSGGPLVNEAGNAVGVNTFGVAENGEDIEGVKYALNISEVIPLLDRNSVPYEIDDGSSSVNMPLILLAAAIVIVGGLTVFLLVSKKKKAAPAEQAPSPKPQPEPQPQPEPRPQPQPKQPYLRSLSQQHGGTRVPVGSQPVLIGRDAASCGLVYRQGTPGVSAHHCSLSWDAARGEFLLTDMRSTYGTFLKNGQRLDPGVPFRLQPGDLFYLGEKDNALRVELG</sequence>
<keyword evidence="5" id="KW-0472">Membrane</keyword>
<feature type="chain" id="PRO_5038734381" evidence="6">
    <location>
        <begin position="25"/>
        <end position="421"/>
    </location>
</feature>
<reference evidence="8" key="2">
    <citation type="journal article" date="2021" name="PeerJ">
        <title>Extensive microbial diversity within the chicken gut microbiome revealed by metagenomics and culture.</title>
        <authorList>
            <person name="Gilroy R."/>
            <person name="Ravi A."/>
            <person name="Getino M."/>
            <person name="Pursley I."/>
            <person name="Horton D.L."/>
            <person name="Alikhan N.F."/>
            <person name="Baker D."/>
            <person name="Gharbi K."/>
            <person name="Hall N."/>
            <person name="Watson M."/>
            <person name="Adriaenssens E.M."/>
            <person name="Foster-Nyarko E."/>
            <person name="Jarju S."/>
            <person name="Secka A."/>
            <person name="Antonio M."/>
            <person name="Oren A."/>
            <person name="Chaudhuri R.R."/>
            <person name="La Ragione R."/>
            <person name="Hildebrand F."/>
            <person name="Pallen M.J."/>
        </authorList>
    </citation>
    <scope>NUCLEOTIDE SEQUENCE</scope>
    <source>
        <strain evidence="8">ChiSjej1B19-7085</strain>
    </source>
</reference>
<dbReference type="GO" id="GO:0006508">
    <property type="term" value="P:proteolysis"/>
    <property type="evidence" value="ECO:0007669"/>
    <property type="project" value="UniProtKB-KW"/>
</dbReference>
<keyword evidence="6" id="KW-0732">Signal</keyword>
<dbReference type="InterPro" id="IPR043504">
    <property type="entry name" value="Peptidase_S1_PA_chymotrypsin"/>
</dbReference>
<dbReference type="PANTHER" id="PTHR43343">
    <property type="entry name" value="PEPTIDASE S12"/>
    <property type="match status" value="1"/>
</dbReference>
<dbReference type="EMBL" id="DVHF01000013">
    <property type="protein sequence ID" value="HIR56275.1"/>
    <property type="molecule type" value="Genomic_DNA"/>
</dbReference>
<organism evidence="8 9">
    <name type="scientific">Candidatus Gallacutalibacter pullicola</name>
    <dbReference type="NCBI Taxonomy" id="2840830"/>
    <lineage>
        <taxon>Bacteria</taxon>
        <taxon>Bacillati</taxon>
        <taxon>Bacillota</taxon>
        <taxon>Clostridia</taxon>
        <taxon>Eubacteriales</taxon>
        <taxon>Candidatus Gallacutalibacter</taxon>
    </lineage>
</organism>
<comment type="similarity">
    <text evidence="1">Belongs to the peptidase S1C family.</text>
</comment>
<evidence type="ECO:0000256" key="2">
    <source>
        <dbReference type="ARBA" id="ARBA00022670"/>
    </source>
</evidence>
<dbReference type="PRINTS" id="PR00834">
    <property type="entry name" value="PROTEASES2C"/>
</dbReference>
<name>A0A9D1J0L4_9FIRM</name>
<evidence type="ECO:0000313" key="9">
    <source>
        <dbReference type="Proteomes" id="UP000886785"/>
    </source>
</evidence>
<evidence type="ECO:0000256" key="1">
    <source>
        <dbReference type="ARBA" id="ARBA00010541"/>
    </source>
</evidence>
<dbReference type="Proteomes" id="UP000886785">
    <property type="component" value="Unassembled WGS sequence"/>
</dbReference>
<protein>
    <submittedName>
        <fullName evidence="8">Trypsin-like peptidase domain-containing protein</fullName>
    </submittedName>
</protein>
<keyword evidence="5" id="KW-0812">Transmembrane</keyword>
<dbReference type="InterPro" id="IPR008984">
    <property type="entry name" value="SMAD_FHA_dom_sf"/>
</dbReference>
<feature type="transmembrane region" description="Helical" evidence="5">
    <location>
        <begin position="262"/>
        <end position="281"/>
    </location>
</feature>
<dbReference type="InterPro" id="IPR009003">
    <property type="entry name" value="Peptidase_S1_PA"/>
</dbReference>
<feature type="region of interest" description="Disordered" evidence="4">
    <location>
        <begin position="288"/>
        <end position="335"/>
    </location>
</feature>
<feature type="domain" description="FHA" evidence="7">
    <location>
        <begin position="338"/>
        <end position="392"/>
    </location>
</feature>
<feature type="signal peptide" evidence="6">
    <location>
        <begin position="1"/>
        <end position="24"/>
    </location>
</feature>
<gene>
    <name evidence="8" type="ORF">IAA54_01265</name>
</gene>
<evidence type="ECO:0000313" key="8">
    <source>
        <dbReference type="EMBL" id="HIR56275.1"/>
    </source>
</evidence>
<accession>A0A9D1J0L4</accession>
<evidence type="ECO:0000256" key="3">
    <source>
        <dbReference type="ARBA" id="ARBA00022801"/>
    </source>
</evidence>
<dbReference type="SMART" id="SM00240">
    <property type="entry name" value="FHA"/>
    <property type="match status" value="1"/>
</dbReference>
<dbReference type="Pfam" id="PF00498">
    <property type="entry name" value="FHA"/>
    <property type="match status" value="1"/>
</dbReference>
<proteinExistence type="inferred from homology"/>
<dbReference type="InterPro" id="IPR051201">
    <property type="entry name" value="Chloro_Bact_Ser_Proteases"/>
</dbReference>
<comment type="caution">
    <text evidence="8">The sequence shown here is derived from an EMBL/GenBank/DDBJ whole genome shotgun (WGS) entry which is preliminary data.</text>
</comment>